<comment type="caution">
    <text evidence="1">The sequence shown here is derived from an EMBL/GenBank/DDBJ whole genome shotgun (WGS) entry which is preliminary data.</text>
</comment>
<dbReference type="GO" id="GO:0016787">
    <property type="term" value="F:hydrolase activity"/>
    <property type="evidence" value="ECO:0007669"/>
    <property type="project" value="UniProtKB-KW"/>
</dbReference>
<dbReference type="InterPro" id="IPR029062">
    <property type="entry name" value="Class_I_gatase-like"/>
</dbReference>
<accession>A0ABW6W9Y9</accession>
<keyword evidence="2" id="KW-1185">Reference proteome</keyword>
<evidence type="ECO:0000313" key="2">
    <source>
        <dbReference type="Proteomes" id="UP001602245"/>
    </source>
</evidence>
<organism evidence="1 2">
    <name type="scientific">Paractinoplanes globisporus</name>
    <dbReference type="NCBI Taxonomy" id="113565"/>
    <lineage>
        <taxon>Bacteria</taxon>
        <taxon>Bacillati</taxon>
        <taxon>Actinomycetota</taxon>
        <taxon>Actinomycetes</taxon>
        <taxon>Micromonosporales</taxon>
        <taxon>Micromonosporaceae</taxon>
        <taxon>Paractinoplanes</taxon>
    </lineage>
</organism>
<gene>
    <name evidence="1" type="ORF">ACFY35_11840</name>
</gene>
<dbReference type="SUPFAM" id="SSF52317">
    <property type="entry name" value="Class I glutamine amidotransferase-like"/>
    <property type="match status" value="1"/>
</dbReference>
<name>A0ABW6W9Y9_9ACTN</name>
<dbReference type="RefSeq" id="WP_020510746.1">
    <property type="nucleotide sequence ID" value="NZ_JBIAZU010000002.1"/>
</dbReference>
<dbReference type="Proteomes" id="UP001602245">
    <property type="component" value="Unassembled WGS sequence"/>
</dbReference>
<dbReference type="PANTHER" id="PTHR43235:SF1">
    <property type="entry name" value="GLUTAMINE AMIDOTRANSFERASE PB2B2.05-RELATED"/>
    <property type="match status" value="1"/>
</dbReference>
<dbReference type="Gene3D" id="3.40.50.880">
    <property type="match status" value="1"/>
</dbReference>
<dbReference type="CDD" id="cd01745">
    <property type="entry name" value="GATase1_2"/>
    <property type="match status" value="1"/>
</dbReference>
<keyword evidence="1" id="KW-0378">Hydrolase</keyword>
<dbReference type="Pfam" id="PF07722">
    <property type="entry name" value="Peptidase_C26"/>
    <property type="match status" value="2"/>
</dbReference>
<sequence length="221" mass="23902">MSARPLIAIPARLSERASALRFRAEVNAYKLMEAVFEAGGEPMSVHPTRPVGDDEVRDRLHFADGVLLPGGGDLAARWAGQDTHASEYDVDEVQDAFDLAVARVAIEDGRPLLAICRGLQVVNVARGGDLIQDLPTPHRRVHVVGGLTVSCHHHQGIGRLGKGLRAIAHADDGTIEALTLDDHEGWFRGVQWHPEDTAGADPDQAALFEGLIRAGRSPRSW</sequence>
<dbReference type="InterPro" id="IPR011697">
    <property type="entry name" value="Peptidase_C26"/>
</dbReference>
<protein>
    <submittedName>
        <fullName evidence="1">Gamma-glutamyl-gamma-aminobutyrate hydrolase family protein</fullName>
    </submittedName>
</protein>
<dbReference type="EMBL" id="JBIAZU010000002">
    <property type="protein sequence ID" value="MFF5290128.1"/>
    <property type="molecule type" value="Genomic_DNA"/>
</dbReference>
<dbReference type="InterPro" id="IPR044668">
    <property type="entry name" value="PuuD-like"/>
</dbReference>
<evidence type="ECO:0000313" key="1">
    <source>
        <dbReference type="EMBL" id="MFF5290128.1"/>
    </source>
</evidence>
<dbReference type="PROSITE" id="PS51273">
    <property type="entry name" value="GATASE_TYPE_1"/>
    <property type="match status" value="1"/>
</dbReference>
<proteinExistence type="predicted"/>
<dbReference type="PANTHER" id="PTHR43235">
    <property type="entry name" value="GLUTAMINE AMIDOTRANSFERASE PB2B2.05-RELATED"/>
    <property type="match status" value="1"/>
</dbReference>
<reference evidence="1 2" key="1">
    <citation type="submission" date="2024-10" db="EMBL/GenBank/DDBJ databases">
        <title>The Natural Products Discovery Center: Release of the First 8490 Sequenced Strains for Exploring Actinobacteria Biosynthetic Diversity.</title>
        <authorList>
            <person name="Kalkreuter E."/>
            <person name="Kautsar S.A."/>
            <person name="Yang D."/>
            <person name="Bader C.D."/>
            <person name="Teijaro C.N."/>
            <person name="Fluegel L."/>
            <person name="Davis C.M."/>
            <person name="Simpson J.R."/>
            <person name="Lauterbach L."/>
            <person name="Steele A.D."/>
            <person name="Gui C."/>
            <person name="Meng S."/>
            <person name="Li G."/>
            <person name="Viehrig K."/>
            <person name="Ye F."/>
            <person name="Su P."/>
            <person name="Kiefer A.F."/>
            <person name="Nichols A."/>
            <person name="Cepeda A.J."/>
            <person name="Yan W."/>
            <person name="Fan B."/>
            <person name="Jiang Y."/>
            <person name="Adhikari A."/>
            <person name="Zheng C.-J."/>
            <person name="Schuster L."/>
            <person name="Cowan T.M."/>
            <person name="Smanski M.J."/>
            <person name="Chevrette M.G."/>
            <person name="De Carvalho L.P.S."/>
            <person name="Shen B."/>
        </authorList>
    </citation>
    <scope>NUCLEOTIDE SEQUENCE [LARGE SCALE GENOMIC DNA]</scope>
    <source>
        <strain evidence="1 2">NPDC000087</strain>
    </source>
</reference>